<dbReference type="EMBL" id="LYDR01000103">
    <property type="protein sequence ID" value="ODA30735.1"/>
    <property type="molecule type" value="Genomic_DNA"/>
</dbReference>
<gene>
    <name evidence="10" type="ORF">A6X21_05485</name>
</gene>
<keyword evidence="7 9" id="KW-0472">Membrane</keyword>
<keyword evidence="6 9" id="KW-1133">Transmembrane helix</keyword>
<accession>A0A1C3EBX2</accession>
<evidence type="ECO:0000256" key="4">
    <source>
        <dbReference type="ARBA" id="ARBA00022679"/>
    </source>
</evidence>
<dbReference type="InterPro" id="IPR050297">
    <property type="entry name" value="LipidA_mod_glycosyltrf_83"/>
</dbReference>
<protein>
    <recommendedName>
        <fullName evidence="12">Glycosyltransferase RgtA/B/C/D-like domain-containing protein</fullName>
    </recommendedName>
</protein>
<dbReference type="PANTHER" id="PTHR33908">
    <property type="entry name" value="MANNOSYLTRANSFERASE YKCB-RELATED"/>
    <property type="match status" value="1"/>
</dbReference>
<evidence type="ECO:0000256" key="9">
    <source>
        <dbReference type="SAM" id="Phobius"/>
    </source>
</evidence>
<dbReference type="AlphaFoldDB" id="A0A1C3EBX2"/>
<dbReference type="Proteomes" id="UP000094828">
    <property type="component" value="Unassembled WGS sequence"/>
</dbReference>
<feature type="transmembrane region" description="Helical" evidence="9">
    <location>
        <begin position="288"/>
        <end position="307"/>
    </location>
</feature>
<evidence type="ECO:0000256" key="3">
    <source>
        <dbReference type="ARBA" id="ARBA00022676"/>
    </source>
</evidence>
<feature type="transmembrane region" description="Helical" evidence="9">
    <location>
        <begin position="390"/>
        <end position="409"/>
    </location>
</feature>
<evidence type="ECO:0000256" key="1">
    <source>
        <dbReference type="ARBA" id="ARBA00004651"/>
    </source>
</evidence>
<evidence type="ECO:0000313" key="10">
    <source>
        <dbReference type="EMBL" id="ODA30735.1"/>
    </source>
</evidence>
<feature type="region of interest" description="Disordered" evidence="8">
    <location>
        <begin position="1"/>
        <end position="21"/>
    </location>
</feature>
<dbReference type="RefSeq" id="WP_068848253.1">
    <property type="nucleotide sequence ID" value="NZ_LYDR01000103.1"/>
</dbReference>
<reference evidence="10 11" key="1">
    <citation type="submission" date="2016-05" db="EMBL/GenBank/DDBJ databases">
        <title>Genomic and physiological characterization of Planctopirus sp. isolated from fresh water lake.</title>
        <authorList>
            <person name="Subhash Y."/>
            <person name="Ramana C."/>
        </authorList>
    </citation>
    <scope>NUCLEOTIDE SEQUENCE [LARGE SCALE GENOMIC DNA]</scope>
    <source>
        <strain evidence="10 11">JC280</strain>
    </source>
</reference>
<evidence type="ECO:0000256" key="5">
    <source>
        <dbReference type="ARBA" id="ARBA00022692"/>
    </source>
</evidence>
<name>A0A1C3EBX2_9PLAN</name>
<feature type="transmembrane region" description="Helical" evidence="9">
    <location>
        <begin position="345"/>
        <end position="370"/>
    </location>
</feature>
<feature type="transmembrane region" description="Helical" evidence="9">
    <location>
        <begin position="249"/>
        <end position="281"/>
    </location>
</feature>
<keyword evidence="5 9" id="KW-0812">Transmembrane</keyword>
<evidence type="ECO:0000256" key="2">
    <source>
        <dbReference type="ARBA" id="ARBA00022475"/>
    </source>
</evidence>
<dbReference type="STRING" id="1841610.A6X21_05485"/>
<sequence>MSKHRSQTISRPPQETPASGRAMVSVLPTREKMLLVARDLWPAWILGIVATLWVLCQLDAGGLHPTWPEGPGLTIDESFNVQQGVFLSRALGAYGLALLNPLSLWEIFQDEIYLADHPPLGRLWLGLHHDFLRYVVGIESLGQKRSEIDYTLGRAGSATAFGLTVMLVTWWGMRWAGRWTGIVAGLGLMTMPRVFAHAHLASLETVTNLACTGFALAAASWCLRAPAAVSSPMDEQSEAVRPTPAWLPVAAAGAIYGLALLTKIQAVLLLPPMLLWLIAIYRLRAARLILVAGLAAGVVFFCWPWLWSDPAHRTLEYLGRATKRATLSVWYFDEKFSDRLTPWHYPWVTTAITISLPVLILCLYGSWQVIRGQMPQSVQDRQTATLRGRLLLLFLVTPLIVFSLPGVAVYDGERLFLTIFPLVALLSGLGLTSLLERLKEREKWPFVTSFMSQSEWLPRGIVGTLFGLLAIVQLSSSPFWLSTYSGVAGSTAGGAALGMEASYWGDGLTRSFWKECEGKIPRGAQVAVAPVLHQFQLPDWKSQIPAIQRNDWQLIPLADVSGAEFKAFERPRLVVIFWRKADLAAPWQQKLLAQTPLVQRSIGGVLIAGLYELPAITPTTNEN</sequence>
<evidence type="ECO:0000256" key="8">
    <source>
        <dbReference type="SAM" id="MobiDB-lite"/>
    </source>
</evidence>
<comment type="subcellular location">
    <subcellularLocation>
        <location evidence="1">Cell membrane</location>
        <topology evidence="1">Multi-pass membrane protein</topology>
    </subcellularLocation>
</comment>
<evidence type="ECO:0000313" key="11">
    <source>
        <dbReference type="Proteomes" id="UP000094828"/>
    </source>
</evidence>
<keyword evidence="2" id="KW-1003">Cell membrane</keyword>
<evidence type="ECO:0000256" key="7">
    <source>
        <dbReference type="ARBA" id="ARBA00023136"/>
    </source>
</evidence>
<dbReference type="OrthoDB" id="244175at2"/>
<dbReference type="PANTHER" id="PTHR33908:SF11">
    <property type="entry name" value="MEMBRANE PROTEIN"/>
    <property type="match status" value="1"/>
</dbReference>
<dbReference type="GO" id="GO:0009103">
    <property type="term" value="P:lipopolysaccharide biosynthetic process"/>
    <property type="evidence" value="ECO:0007669"/>
    <property type="project" value="UniProtKB-ARBA"/>
</dbReference>
<dbReference type="GO" id="GO:0005886">
    <property type="term" value="C:plasma membrane"/>
    <property type="evidence" value="ECO:0007669"/>
    <property type="project" value="UniProtKB-SubCell"/>
</dbReference>
<feature type="transmembrane region" description="Helical" evidence="9">
    <location>
        <begin position="456"/>
        <end position="475"/>
    </location>
</feature>
<keyword evidence="11" id="KW-1185">Reference proteome</keyword>
<organism evidence="10 11">
    <name type="scientific">Planctopirus hydrillae</name>
    <dbReference type="NCBI Taxonomy" id="1841610"/>
    <lineage>
        <taxon>Bacteria</taxon>
        <taxon>Pseudomonadati</taxon>
        <taxon>Planctomycetota</taxon>
        <taxon>Planctomycetia</taxon>
        <taxon>Planctomycetales</taxon>
        <taxon>Planctomycetaceae</taxon>
        <taxon>Planctopirus</taxon>
    </lineage>
</organism>
<comment type="caution">
    <text evidence="10">The sequence shown here is derived from an EMBL/GenBank/DDBJ whole genome shotgun (WGS) entry which is preliminary data.</text>
</comment>
<evidence type="ECO:0008006" key="12">
    <source>
        <dbReference type="Google" id="ProtNLM"/>
    </source>
</evidence>
<proteinExistence type="predicted"/>
<keyword evidence="3" id="KW-0328">Glycosyltransferase</keyword>
<feature type="transmembrane region" description="Helical" evidence="9">
    <location>
        <begin position="152"/>
        <end position="173"/>
    </location>
</feature>
<feature type="compositionally biased region" description="Polar residues" evidence="8">
    <location>
        <begin position="7"/>
        <end position="17"/>
    </location>
</feature>
<dbReference type="GO" id="GO:0016763">
    <property type="term" value="F:pentosyltransferase activity"/>
    <property type="evidence" value="ECO:0007669"/>
    <property type="project" value="TreeGrafter"/>
</dbReference>
<feature type="transmembrane region" description="Helical" evidence="9">
    <location>
        <begin position="40"/>
        <end position="60"/>
    </location>
</feature>
<evidence type="ECO:0000256" key="6">
    <source>
        <dbReference type="ARBA" id="ARBA00022989"/>
    </source>
</evidence>
<keyword evidence="4" id="KW-0808">Transferase</keyword>
<feature type="transmembrane region" description="Helical" evidence="9">
    <location>
        <begin position="415"/>
        <end position="435"/>
    </location>
</feature>
<feature type="transmembrane region" description="Helical" evidence="9">
    <location>
        <begin position="179"/>
        <end position="196"/>
    </location>
</feature>